<dbReference type="InterPro" id="IPR036052">
    <property type="entry name" value="TrpB-like_PALP_sf"/>
</dbReference>
<dbReference type="EMBL" id="CP039350">
    <property type="protein sequence ID" value="QCD95655.1"/>
    <property type="molecule type" value="Genomic_DNA"/>
</dbReference>
<organism evidence="2 3">
    <name type="scientific">Vigna unguiculata</name>
    <name type="common">Cowpea</name>
    <dbReference type="NCBI Taxonomy" id="3917"/>
    <lineage>
        <taxon>Eukaryota</taxon>
        <taxon>Viridiplantae</taxon>
        <taxon>Streptophyta</taxon>
        <taxon>Embryophyta</taxon>
        <taxon>Tracheophyta</taxon>
        <taxon>Spermatophyta</taxon>
        <taxon>Magnoliopsida</taxon>
        <taxon>eudicotyledons</taxon>
        <taxon>Gunneridae</taxon>
        <taxon>Pentapetalae</taxon>
        <taxon>rosids</taxon>
        <taxon>fabids</taxon>
        <taxon>Fabales</taxon>
        <taxon>Fabaceae</taxon>
        <taxon>Papilionoideae</taxon>
        <taxon>50 kb inversion clade</taxon>
        <taxon>NPAAA clade</taxon>
        <taxon>indigoferoid/millettioid clade</taxon>
        <taxon>Phaseoleae</taxon>
        <taxon>Vigna</taxon>
    </lineage>
</organism>
<gene>
    <name evidence="2" type="ORF">DEO72_LG6g350</name>
</gene>
<protein>
    <submittedName>
        <fullName evidence="2">Tryptophan synthase beta chain</fullName>
    </submittedName>
</protein>
<dbReference type="Proteomes" id="UP000501690">
    <property type="component" value="Linkage Group LG6"/>
</dbReference>
<evidence type="ECO:0000313" key="2">
    <source>
        <dbReference type="EMBL" id="QCD95655.1"/>
    </source>
</evidence>
<name>A0A4D6M3D6_VIGUN</name>
<evidence type="ECO:0000256" key="1">
    <source>
        <dbReference type="SAM" id="MobiDB-lite"/>
    </source>
</evidence>
<sequence>MANQHTGSVHSQQPDSFGRFGRFGGKYVPETLMSALTELEAAFDSVASDEHFQVLFSLSHSHFNYQVPPRFSPNLQNGIPEKIKFLSFAEGARGNSAGLRGSREPPLLRGKAHAPLRA</sequence>
<dbReference type="AlphaFoldDB" id="A0A4D6M3D6"/>
<evidence type="ECO:0000313" key="3">
    <source>
        <dbReference type="Proteomes" id="UP000501690"/>
    </source>
</evidence>
<reference evidence="2 3" key="1">
    <citation type="submission" date="2019-04" db="EMBL/GenBank/DDBJ databases">
        <title>An improved genome assembly and genetic linkage map for asparagus bean, Vigna unguiculata ssp. sesquipedialis.</title>
        <authorList>
            <person name="Xia Q."/>
            <person name="Zhang R."/>
            <person name="Dong Y."/>
        </authorList>
    </citation>
    <scope>NUCLEOTIDE SEQUENCE [LARGE SCALE GENOMIC DNA]</scope>
    <source>
        <tissue evidence="2">Leaf</tissue>
    </source>
</reference>
<feature type="region of interest" description="Disordered" evidence="1">
    <location>
        <begin position="95"/>
        <end position="118"/>
    </location>
</feature>
<dbReference type="Gene3D" id="3.40.50.1100">
    <property type="match status" value="1"/>
</dbReference>
<keyword evidence="3" id="KW-1185">Reference proteome</keyword>
<accession>A0A4D6M3D6</accession>
<proteinExistence type="predicted"/>